<dbReference type="RefSeq" id="WP_189784799.1">
    <property type="nucleotide sequence ID" value="NZ_BNAT01000019.1"/>
</dbReference>
<dbReference type="InterPro" id="IPR006311">
    <property type="entry name" value="TAT_signal"/>
</dbReference>
<sequence length="136" mass="14644">MSANETNPSEGENKVDKRKMLRGSRRALMVGIAAVGLSTLAIAPASARDVDVSQGDDYAYLDQLGSKDRVGVCDIERDGHGVYVKVWLDNGYDEFSDGNGSATGCSTRDYGAYSVDSIEVCESVTGPDWCSDRKYS</sequence>
<protein>
    <submittedName>
        <fullName evidence="2">Uncharacterized protein</fullName>
    </submittedName>
</protein>
<dbReference type="AlphaFoldDB" id="A0A918Z4H6"/>
<dbReference type="PROSITE" id="PS51318">
    <property type="entry name" value="TAT"/>
    <property type="match status" value="1"/>
</dbReference>
<accession>A0A918Z4H6</accession>
<evidence type="ECO:0000256" key="1">
    <source>
        <dbReference type="SAM" id="Phobius"/>
    </source>
</evidence>
<proteinExistence type="predicted"/>
<reference evidence="2" key="1">
    <citation type="journal article" date="2014" name="Int. J. Syst. Evol. Microbiol.">
        <title>Complete genome sequence of Corynebacterium casei LMG S-19264T (=DSM 44701T), isolated from a smear-ripened cheese.</title>
        <authorList>
            <consortium name="US DOE Joint Genome Institute (JGI-PGF)"/>
            <person name="Walter F."/>
            <person name="Albersmeier A."/>
            <person name="Kalinowski J."/>
            <person name="Ruckert C."/>
        </authorList>
    </citation>
    <scope>NUCLEOTIDE SEQUENCE</scope>
    <source>
        <strain evidence="2">CGMCC 4.7403</strain>
    </source>
</reference>
<evidence type="ECO:0000313" key="2">
    <source>
        <dbReference type="EMBL" id="GHE33929.1"/>
    </source>
</evidence>
<dbReference type="EMBL" id="BNAT01000019">
    <property type="protein sequence ID" value="GHE33929.1"/>
    <property type="molecule type" value="Genomic_DNA"/>
</dbReference>
<organism evidence="2 3">
    <name type="scientific">Streptomyces capitiformicae</name>
    <dbReference type="NCBI Taxonomy" id="2014920"/>
    <lineage>
        <taxon>Bacteria</taxon>
        <taxon>Bacillati</taxon>
        <taxon>Actinomycetota</taxon>
        <taxon>Actinomycetes</taxon>
        <taxon>Kitasatosporales</taxon>
        <taxon>Streptomycetaceae</taxon>
        <taxon>Streptomyces</taxon>
    </lineage>
</organism>
<evidence type="ECO:0000313" key="3">
    <source>
        <dbReference type="Proteomes" id="UP000603227"/>
    </source>
</evidence>
<comment type="caution">
    <text evidence="2">The sequence shown here is derived from an EMBL/GenBank/DDBJ whole genome shotgun (WGS) entry which is preliminary data.</text>
</comment>
<keyword evidence="1" id="KW-0472">Membrane</keyword>
<gene>
    <name evidence="2" type="ORF">GCM10017771_51230</name>
</gene>
<keyword evidence="1" id="KW-1133">Transmembrane helix</keyword>
<name>A0A918Z4H6_9ACTN</name>
<keyword evidence="1" id="KW-0812">Transmembrane</keyword>
<keyword evidence="3" id="KW-1185">Reference proteome</keyword>
<feature type="transmembrane region" description="Helical" evidence="1">
    <location>
        <begin position="27"/>
        <end position="47"/>
    </location>
</feature>
<reference evidence="2" key="2">
    <citation type="submission" date="2020-09" db="EMBL/GenBank/DDBJ databases">
        <authorList>
            <person name="Sun Q."/>
            <person name="Zhou Y."/>
        </authorList>
    </citation>
    <scope>NUCLEOTIDE SEQUENCE</scope>
    <source>
        <strain evidence="2">CGMCC 4.7403</strain>
    </source>
</reference>
<dbReference type="Proteomes" id="UP000603227">
    <property type="component" value="Unassembled WGS sequence"/>
</dbReference>